<evidence type="ECO:0000256" key="3">
    <source>
        <dbReference type="ARBA" id="ARBA00022960"/>
    </source>
</evidence>
<dbReference type="EMBL" id="JAMTCG010000002">
    <property type="protein sequence ID" value="MCP2159949.1"/>
    <property type="molecule type" value="Genomic_DNA"/>
</dbReference>
<reference evidence="11 12" key="1">
    <citation type="submission" date="2022-06" db="EMBL/GenBank/DDBJ databases">
        <title>Genomic Encyclopedia of Archaeal and Bacterial Type Strains, Phase II (KMG-II): from individual species to whole genera.</title>
        <authorList>
            <person name="Goeker M."/>
        </authorList>
    </citation>
    <scope>NUCLEOTIDE SEQUENCE [LARGE SCALE GENOMIC DNA]</scope>
    <source>
        <strain evidence="11 12">DSM 45037</strain>
    </source>
</reference>
<dbReference type="PANTHER" id="PTHR23135">
    <property type="entry name" value="MUR LIGASE FAMILY MEMBER"/>
    <property type="match status" value="1"/>
</dbReference>
<accession>A0ABT1GY82</accession>
<evidence type="ECO:0000259" key="9">
    <source>
        <dbReference type="Pfam" id="PF02875"/>
    </source>
</evidence>
<comment type="caution">
    <text evidence="11">The sequence shown here is derived from an EMBL/GenBank/DDBJ whole genome shotgun (WGS) entry which is preliminary data.</text>
</comment>
<organism evidence="11 12">
    <name type="scientific">Williamsia serinedens</name>
    <dbReference type="NCBI Taxonomy" id="391736"/>
    <lineage>
        <taxon>Bacteria</taxon>
        <taxon>Bacillati</taxon>
        <taxon>Actinomycetota</taxon>
        <taxon>Actinomycetes</taxon>
        <taxon>Mycobacteriales</taxon>
        <taxon>Nocardiaceae</taxon>
        <taxon>Williamsia</taxon>
    </lineage>
</organism>
<evidence type="ECO:0000256" key="4">
    <source>
        <dbReference type="ARBA" id="ARBA00022984"/>
    </source>
</evidence>
<evidence type="ECO:0000313" key="12">
    <source>
        <dbReference type="Proteomes" id="UP001205740"/>
    </source>
</evidence>
<keyword evidence="11" id="KW-0436">Ligase</keyword>
<dbReference type="Pfam" id="PF01225">
    <property type="entry name" value="Mur_ligase"/>
    <property type="match status" value="1"/>
</dbReference>
<feature type="domain" description="Mur ligase central" evidence="10">
    <location>
        <begin position="106"/>
        <end position="310"/>
    </location>
</feature>
<dbReference type="RefSeq" id="WP_253653536.1">
    <property type="nucleotide sequence ID" value="NZ_BAAAOE010000001.1"/>
</dbReference>
<dbReference type="InterPro" id="IPR036565">
    <property type="entry name" value="Mur-like_cat_sf"/>
</dbReference>
<dbReference type="Pfam" id="PF08245">
    <property type="entry name" value="Mur_ligase_M"/>
    <property type="match status" value="1"/>
</dbReference>
<proteinExistence type="inferred from homology"/>
<keyword evidence="4 7" id="KW-0573">Peptidoglycan synthesis</keyword>
<evidence type="ECO:0000256" key="2">
    <source>
        <dbReference type="ARBA" id="ARBA00022618"/>
    </source>
</evidence>
<comment type="subcellular location">
    <subcellularLocation>
        <location evidence="7">Cytoplasm</location>
    </subcellularLocation>
</comment>
<dbReference type="SUPFAM" id="SSF63418">
    <property type="entry name" value="MurE/MurF N-terminal domain"/>
    <property type="match status" value="1"/>
</dbReference>
<dbReference type="GO" id="GO:0016874">
    <property type="term" value="F:ligase activity"/>
    <property type="evidence" value="ECO:0007669"/>
    <property type="project" value="UniProtKB-KW"/>
</dbReference>
<dbReference type="InterPro" id="IPR035911">
    <property type="entry name" value="MurE/MurF_N"/>
</dbReference>
<gene>
    <name evidence="11" type="ORF">LX12_001128</name>
</gene>
<dbReference type="InterPro" id="IPR013221">
    <property type="entry name" value="Mur_ligase_cen"/>
</dbReference>
<dbReference type="InterPro" id="IPR036615">
    <property type="entry name" value="Mur_ligase_C_dom_sf"/>
</dbReference>
<dbReference type="NCBIfam" id="TIGR01085">
    <property type="entry name" value="murE"/>
    <property type="match status" value="1"/>
</dbReference>
<dbReference type="SUPFAM" id="SSF53623">
    <property type="entry name" value="MurD-like peptide ligases, catalytic domain"/>
    <property type="match status" value="1"/>
</dbReference>
<name>A0ABT1GY82_9NOCA</name>
<evidence type="ECO:0000313" key="11">
    <source>
        <dbReference type="EMBL" id="MCP2159949.1"/>
    </source>
</evidence>
<sequence length="504" mass="52702">MPTAREIARFLGARSVGSTSPLPILDIVDDSRSVCAGDAYLAIPGARRHGLDFEDDVAAAGAALVISDRPARLLPTVVVDDPRRIAGPLADWFHRRPSADLAVYGVTGTNGKSSTAAMVHAGLVGAGREPGLMSGIEITGPGVALAPTRTTPEATVVHRTLDLFRRGGCDSAVVEVSSHAAVHRRVDGVRFRSVALTNLAPEHLDFHGSMEAYYRAKTSLFTADRTGRAVVCVDDEHGRRLAREVGVPVTTCSVSDTPADVHAVDVRAPDTEADHLGHRFVVHTPVGDAEVRLQVLGPHQVANAVVAAAVLVGDGLPVEAVAQGISALRSIPGRCEPGRVGQLFTALVDHMHNVAGHRATLPYLRSRTPGRLIVVIGATGDRDPAKRRPIGATAAAYADLVVVTDESPGSEDPAAIRAEVTAGAVGAGRAEVLEVADRDEAFRVAVTGARRGDTIVVAGRGSDLRREYGSQVVAFDDHARLAQAVADLTPWTGPGTGGPPARRT</sequence>
<evidence type="ECO:0000256" key="7">
    <source>
        <dbReference type="RuleBase" id="RU004135"/>
    </source>
</evidence>
<dbReference type="InterPro" id="IPR004101">
    <property type="entry name" value="Mur_ligase_C"/>
</dbReference>
<dbReference type="Gene3D" id="3.40.1390.10">
    <property type="entry name" value="MurE/MurF, N-terminal domain"/>
    <property type="match status" value="1"/>
</dbReference>
<evidence type="ECO:0000256" key="1">
    <source>
        <dbReference type="ARBA" id="ARBA00005898"/>
    </source>
</evidence>
<keyword evidence="6 7" id="KW-0961">Cell wall biogenesis/degradation</keyword>
<dbReference type="PANTHER" id="PTHR23135:SF4">
    <property type="entry name" value="UDP-N-ACETYLMURAMOYL-L-ALANYL-D-GLUTAMATE--2,6-DIAMINOPIMELATE LIGASE MURE HOMOLOG, CHLOROPLASTIC"/>
    <property type="match status" value="1"/>
</dbReference>
<keyword evidence="12" id="KW-1185">Reference proteome</keyword>
<protein>
    <submittedName>
        <fullName evidence="11">UDP-N-acetylmuramoylalanyl-D-glutamate--2, 6-diaminopimelate ligase</fullName>
    </submittedName>
</protein>
<dbReference type="SUPFAM" id="SSF53244">
    <property type="entry name" value="MurD-like peptide ligases, peptide-binding domain"/>
    <property type="match status" value="1"/>
</dbReference>
<dbReference type="Gene3D" id="3.90.190.20">
    <property type="entry name" value="Mur ligase, C-terminal domain"/>
    <property type="match status" value="1"/>
</dbReference>
<keyword evidence="2 7" id="KW-0132">Cell division</keyword>
<evidence type="ECO:0000259" key="8">
    <source>
        <dbReference type="Pfam" id="PF01225"/>
    </source>
</evidence>
<keyword evidence="3 7" id="KW-0133">Cell shape</keyword>
<evidence type="ECO:0000256" key="6">
    <source>
        <dbReference type="ARBA" id="ARBA00023316"/>
    </source>
</evidence>
<dbReference type="Gene3D" id="3.40.1190.10">
    <property type="entry name" value="Mur-like, catalytic domain"/>
    <property type="match status" value="1"/>
</dbReference>
<evidence type="ECO:0000256" key="5">
    <source>
        <dbReference type="ARBA" id="ARBA00023306"/>
    </source>
</evidence>
<keyword evidence="5 7" id="KW-0131">Cell cycle</keyword>
<dbReference type="InterPro" id="IPR005761">
    <property type="entry name" value="UDP-N-AcMur-Glu-dNH2Pim_ligase"/>
</dbReference>
<dbReference type="InterPro" id="IPR000713">
    <property type="entry name" value="Mur_ligase_N"/>
</dbReference>
<comment type="pathway">
    <text evidence="7">Cell wall biogenesis; peptidoglycan biosynthesis.</text>
</comment>
<dbReference type="Proteomes" id="UP001205740">
    <property type="component" value="Unassembled WGS sequence"/>
</dbReference>
<feature type="domain" description="Mur ligase C-terminal" evidence="9">
    <location>
        <begin position="334"/>
        <end position="461"/>
    </location>
</feature>
<comment type="similarity">
    <text evidence="1">Belongs to the MurCDEF family. MurE subfamily.</text>
</comment>
<dbReference type="Pfam" id="PF02875">
    <property type="entry name" value="Mur_ligase_C"/>
    <property type="match status" value="1"/>
</dbReference>
<feature type="domain" description="Mur ligase N-terminal catalytic" evidence="8">
    <location>
        <begin position="30"/>
        <end position="73"/>
    </location>
</feature>
<evidence type="ECO:0000259" key="10">
    <source>
        <dbReference type="Pfam" id="PF08245"/>
    </source>
</evidence>